<dbReference type="PANTHER" id="PTHR44068:SF11">
    <property type="entry name" value="GERANYL DIPHOSPHATE 2-C-METHYLTRANSFERASE"/>
    <property type="match status" value="1"/>
</dbReference>
<evidence type="ECO:0000313" key="4">
    <source>
        <dbReference type="Proteomes" id="UP000027982"/>
    </source>
</evidence>
<dbReference type="HOGENOM" id="CLU_056366_0_0_0"/>
<dbReference type="Proteomes" id="UP000027982">
    <property type="component" value="Chromosome"/>
</dbReference>
<dbReference type="AlphaFoldDB" id="A0A068NVR4"/>
<dbReference type="RefSeq" id="WP_025225748.1">
    <property type="nucleotide sequence ID" value="NZ_CP007139.1"/>
</dbReference>
<dbReference type="InterPro" id="IPR029063">
    <property type="entry name" value="SAM-dependent_MTases_sf"/>
</dbReference>
<evidence type="ECO:0000313" key="3">
    <source>
        <dbReference type="EMBL" id="AIE85689.1"/>
    </source>
</evidence>
<accession>A0A068NVR4</accession>
<dbReference type="KEGG" id="fgi:OP10G_2321"/>
<dbReference type="STRING" id="661478.OP10G_2321"/>
<dbReference type="OrthoDB" id="9765084at2"/>
<protein>
    <submittedName>
        <fullName evidence="3">Cyclopropane-fatty-acyl-phospholipid synthase family protein</fullName>
    </submittedName>
</protein>
<name>A0A068NVR4_FIMGI</name>
<dbReference type="Pfam" id="PF08241">
    <property type="entry name" value="Methyltransf_11"/>
    <property type="match status" value="1"/>
</dbReference>
<dbReference type="CDD" id="cd02440">
    <property type="entry name" value="AdoMet_MTases"/>
    <property type="match status" value="1"/>
</dbReference>
<dbReference type="eggNOG" id="COG2226">
    <property type="taxonomic scope" value="Bacteria"/>
</dbReference>
<feature type="domain" description="Methyltransferase type 11" evidence="2">
    <location>
        <begin position="68"/>
        <end position="166"/>
    </location>
</feature>
<dbReference type="GO" id="GO:0008757">
    <property type="term" value="F:S-adenosylmethionine-dependent methyltransferase activity"/>
    <property type="evidence" value="ECO:0007669"/>
    <property type="project" value="InterPro"/>
</dbReference>
<reference evidence="3 4" key="1">
    <citation type="journal article" date="2014" name="PLoS ONE">
        <title>The first complete genome sequence of the class fimbriimonadia in the phylum armatimonadetes.</title>
        <authorList>
            <person name="Hu Z.Y."/>
            <person name="Wang Y.Z."/>
            <person name="Im W.T."/>
            <person name="Wang S.Y."/>
            <person name="Zhao G.P."/>
            <person name="Zheng H.J."/>
            <person name="Quan Z.X."/>
        </authorList>
    </citation>
    <scope>NUCLEOTIDE SEQUENCE [LARGE SCALE GENOMIC DNA]</scope>
    <source>
        <strain evidence="3">Gsoil 348</strain>
    </source>
</reference>
<dbReference type="InterPro" id="IPR050447">
    <property type="entry name" value="Erg6_SMT_methyltransf"/>
</dbReference>
<keyword evidence="4" id="KW-1185">Reference proteome</keyword>
<dbReference type="PANTHER" id="PTHR44068">
    <property type="entry name" value="ZGC:194242"/>
    <property type="match status" value="1"/>
</dbReference>
<evidence type="ECO:0000259" key="2">
    <source>
        <dbReference type="Pfam" id="PF08241"/>
    </source>
</evidence>
<dbReference type="Gene3D" id="3.40.50.150">
    <property type="entry name" value="Vaccinia Virus protein VP39"/>
    <property type="match status" value="1"/>
</dbReference>
<gene>
    <name evidence="3" type="ORF">OP10G_2321</name>
</gene>
<dbReference type="SUPFAM" id="SSF53335">
    <property type="entry name" value="S-adenosyl-L-methionine-dependent methyltransferases"/>
    <property type="match status" value="1"/>
</dbReference>
<proteinExistence type="predicted"/>
<keyword evidence="1" id="KW-0808">Transferase</keyword>
<dbReference type="EMBL" id="CP007139">
    <property type="protein sequence ID" value="AIE85689.1"/>
    <property type="molecule type" value="Genomic_DNA"/>
</dbReference>
<sequence length="279" mass="29966">MSNATVSNFYGTEGIRARLESALETSGFSEGRIEPRRLALADQFHAGGLAATEEVGAALDPKPGSHVLDIGSGFGGPARILANAYDCRVTGVDLTPEYVEIANYLTERTGQTGRVSFTCGDALRLPFDDSEFDDAMTQHAGMNIEDKPRFYSEVFRVLKPGGRIAIYDVVLSGGEAPNYPMPWAADPSSSFVAPPHAIIEALLTAGFEEISAEDKTPLAVQGFAELGRLMQSGEMPPLNLVSLVGGRARDAVQNLTEGLRDGRLRVYLFIARKPGSTRI</sequence>
<evidence type="ECO:0000256" key="1">
    <source>
        <dbReference type="ARBA" id="ARBA00022679"/>
    </source>
</evidence>
<dbReference type="InterPro" id="IPR013216">
    <property type="entry name" value="Methyltransf_11"/>
</dbReference>
<organism evidence="3 4">
    <name type="scientific">Fimbriimonas ginsengisoli Gsoil 348</name>
    <dbReference type="NCBI Taxonomy" id="661478"/>
    <lineage>
        <taxon>Bacteria</taxon>
        <taxon>Bacillati</taxon>
        <taxon>Armatimonadota</taxon>
        <taxon>Fimbriimonadia</taxon>
        <taxon>Fimbriimonadales</taxon>
        <taxon>Fimbriimonadaceae</taxon>
        <taxon>Fimbriimonas</taxon>
    </lineage>
</organism>